<protein>
    <recommendedName>
        <fullName evidence="4">Membrane-bound metal-dependent hydrolase</fullName>
    </recommendedName>
</protein>
<evidence type="ECO:0000313" key="3">
    <source>
        <dbReference type="Proteomes" id="UP000034090"/>
    </source>
</evidence>
<evidence type="ECO:0000313" key="2">
    <source>
        <dbReference type="EMBL" id="KKS97236.1"/>
    </source>
</evidence>
<dbReference type="EMBL" id="LCFQ01000013">
    <property type="protein sequence ID" value="KKS97236.1"/>
    <property type="molecule type" value="Genomic_DNA"/>
</dbReference>
<accession>A0A0G1FQD3</accession>
<organism evidence="2 3">
    <name type="scientific">Candidatus Woesebacteria bacterium GW2011_GWB1_43_14</name>
    <dbReference type="NCBI Taxonomy" id="1618578"/>
    <lineage>
        <taxon>Bacteria</taxon>
        <taxon>Candidatus Woeseibacteriota</taxon>
    </lineage>
</organism>
<keyword evidence="1" id="KW-0812">Transmembrane</keyword>
<comment type="caution">
    <text evidence="2">The sequence shown here is derived from an EMBL/GenBank/DDBJ whole genome shotgun (WGS) entry which is preliminary data.</text>
</comment>
<gene>
    <name evidence="2" type="ORF">UV74_C0013G0358</name>
</gene>
<dbReference type="AlphaFoldDB" id="A0A0G1FQD3"/>
<evidence type="ECO:0008006" key="4">
    <source>
        <dbReference type="Google" id="ProtNLM"/>
    </source>
</evidence>
<reference evidence="2 3" key="1">
    <citation type="journal article" date="2015" name="Nature">
        <title>rRNA introns, odd ribosomes, and small enigmatic genomes across a large radiation of phyla.</title>
        <authorList>
            <person name="Brown C.T."/>
            <person name="Hug L.A."/>
            <person name="Thomas B.C."/>
            <person name="Sharon I."/>
            <person name="Castelle C.J."/>
            <person name="Singh A."/>
            <person name="Wilkins M.J."/>
            <person name="Williams K.H."/>
            <person name="Banfield J.F."/>
        </authorList>
    </citation>
    <scope>NUCLEOTIDE SEQUENCE [LARGE SCALE GENOMIC DNA]</scope>
</reference>
<keyword evidence="1" id="KW-1133">Transmembrane helix</keyword>
<keyword evidence="1" id="KW-0472">Membrane</keyword>
<dbReference type="STRING" id="1618578.UV74_C0013G0358"/>
<proteinExistence type="predicted"/>
<dbReference type="Proteomes" id="UP000034090">
    <property type="component" value="Unassembled WGS sequence"/>
</dbReference>
<feature type="transmembrane region" description="Helical" evidence="1">
    <location>
        <begin position="6"/>
        <end position="25"/>
    </location>
</feature>
<evidence type="ECO:0000256" key="1">
    <source>
        <dbReference type="SAM" id="Phobius"/>
    </source>
</evidence>
<sequence>MGYDLFIDEILHGVVALPFAVFIFYKTKNWKLPLITLFAIYAIDTDHILDFWRFRAFSIDVGLFFQLDYFDQTGKALVLFHAWEWLLIMAYFSIKKGWNYWLTAVSLGIFAHLLWDSHTVGSIMFYSFIYRASTGFSIPF</sequence>
<name>A0A0G1FQD3_9BACT</name>
<feature type="transmembrane region" description="Helical" evidence="1">
    <location>
        <begin position="98"/>
        <end position="115"/>
    </location>
</feature>